<organism evidence="2 3">
    <name type="scientific">Akanthomyces muscarius</name>
    <name type="common">Entomopathogenic fungus</name>
    <name type="synonym">Lecanicillium muscarium</name>
    <dbReference type="NCBI Taxonomy" id="2231603"/>
    <lineage>
        <taxon>Eukaryota</taxon>
        <taxon>Fungi</taxon>
        <taxon>Dikarya</taxon>
        <taxon>Ascomycota</taxon>
        <taxon>Pezizomycotina</taxon>
        <taxon>Sordariomycetes</taxon>
        <taxon>Hypocreomycetidae</taxon>
        <taxon>Hypocreales</taxon>
        <taxon>Cordycipitaceae</taxon>
        <taxon>Akanthomyces</taxon>
    </lineage>
</organism>
<proteinExistence type="predicted"/>
<dbReference type="KEGG" id="amus:LMH87_010029"/>
<evidence type="ECO:0000313" key="2">
    <source>
        <dbReference type="EMBL" id="KAJ4153545.1"/>
    </source>
</evidence>
<evidence type="ECO:0000256" key="1">
    <source>
        <dbReference type="SAM" id="MobiDB-lite"/>
    </source>
</evidence>
<dbReference type="Proteomes" id="UP001144673">
    <property type="component" value="Chromosome 5"/>
</dbReference>
<dbReference type="RefSeq" id="XP_056054203.1">
    <property type="nucleotide sequence ID" value="XM_056197122.1"/>
</dbReference>
<dbReference type="GeneID" id="80897188"/>
<protein>
    <submittedName>
        <fullName evidence="2">Uncharacterized protein</fullName>
    </submittedName>
</protein>
<feature type="compositionally biased region" description="Polar residues" evidence="1">
    <location>
        <begin position="41"/>
        <end position="50"/>
    </location>
</feature>
<name>A0A9W8QCI0_AKAMU</name>
<comment type="caution">
    <text evidence="2">The sequence shown here is derived from an EMBL/GenBank/DDBJ whole genome shotgun (WGS) entry which is preliminary data.</text>
</comment>
<reference evidence="2" key="1">
    <citation type="journal article" date="2023" name="Access Microbiol">
        <title>De-novo genome assembly for Akanthomyces muscarius, a biocontrol agent of insect agricultural pests.</title>
        <authorList>
            <person name="Erdos Z."/>
            <person name="Studholme D.J."/>
            <person name="Raymond B."/>
            <person name="Sharma M."/>
        </authorList>
    </citation>
    <scope>NUCLEOTIDE SEQUENCE</scope>
    <source>
        <strain evidence="2">Ve6</strain>
    </source>
</reference>
<dbReference type="EMBL" id="JAJHUN010000008">
    <property type="protein sequence ID" value="KAJ4153545.1"/>
    <property type="molecule type" value="Genomic_DNA"/>
</dbReference>
<gene>
    <name evidence="2" type="ORF">LMH87_010029</name>
</gene>
<keyword evidence="3" id="KW-1185">Reference proteome</keyword>
<feature type="region of interest" description="Disordered" evidence="1">
    <location>
        <begin position="24"/>
        <end position="66"/>
    </location>
</feature>
<sequence length="66" mass="7238">MQASRCPDWPGLKFAAPFQIPSAVISGRGSSSSPKFRLYQSPASALGSKSNRSHPQFHRTPFLPHE</sequence>
<accession>A0A9W8QCI0</accession>
<dbReference type="AlphaFoldDB" id="A0A9W8QCI0"/>
<evidence type="ECO:0000313" key="3">
    <source>
        <dbReference type="Proteomes" id="UP001144673"/>
    </source>
</evidence>